<proteinExistence type="predicted"/>
<evidence type="ECO:0000313" key="1">
    <source>
        <dbReference type="EMBL" id="MBW88186.1"/>
    </source>
</evidence>
<reference evidence="1" key="1">
    <citation type="submission" date="2018-02" db="EMBL/GenBank/DDBJ databases">
        <title>Rhizophora mucronata_Transcriptome.</title>
        <authorList>
            <person name="Meera S.P."/>
            <person name="Sreeshan A."/>
            <person name="Augustine A."/>
        </authorList>
    </citation>
    <scope>NUCLEOTIDE SEQUENCE</scope>
    <source>
        <tissue evidence="1">Leaf</tissue>
    </source>
</reference>
<organism evidence="1">
    <name type="scientific">Rhizophora mucronata</name>
    <name type="common">Asiatic mangrove</name>
    <dbReference type="NCBI Taxonomy" id="61149"/>
    <lineage>
        <taxon>Eukaryota</taxon>
        <taxon>Viridiplantae</taxon>
        <taxon>Streptophyta</taxon>
        <taxon>Embryophyta</taxon>
        <taxon>Tracheophyta</taxon>
        <taxon>Spermatophyta</taxon>
        <taxon>Magnoliopsida</taxon>
        <taxon>eudicotyledons</taxon>
        <taxon>Gunneridae</taxon>
        <taxon>Pentapetalae</taxon>
        <taxon>rosids</taxon>
        <taxon>fabids</taxon>
        <taxon>Malpighiales</taxon>
        <taxon>Rhizophoraceae</taxon>
        <taxon>Rhizophora</taxon>
    </lineage>
</organism>
<protein>
    <submittedName>
        <fullName evidence="1">Uncharacterized protein</fullName>
    </submittedName>
</protein>
<dbReference type="EMBL" id="GGEC01007703">
    <property type="protein sequence ID" value="MBW88186.1"/>
    <property type="molecule type" value="Transcribed_RNA"/>
</dbReference>
<sequence>MQCCLLSLFRFLFEYVSKFAVSRIFLFWVPFSFYIEFNFLSCIKGASLSLCS</sequence>
<accession>A0A2P2J3Y7</accession>
<dbReference type="AlphaFoldDB" id="A0A2P2J3Y7"/>
<name>A0A2P2J3Y7_RHIMU</name>